<sequence>SFLKLQKLYGRAIPHQIFVRPFRSDKWIFIWQDSEGNMLSDSQAKTRAGGYLIKEILKHDTDKYDIDYINNVLKRNDFISALQERKLKYNEILGAVGLELNTERNRWQIFNWSSDGNPRTYEEAVENAVKYLKKLFLDEHYDFQSNVSSFTYLTDNHWDFLGALARNNLDYRDILTKAGFPDDKGRKKWKILDADDSGFLFDPKEQYSHILRFFRDNILPIYEEKGLIENKIGPSYDEAMEALKNTDYQGFISSSNARGISLGELLRSVGLSPRVSLNQKVGVAFHWIAEYNFMMHTRIENNCISHYESIIHDDDENRPDNTILVNRNFRDLSREAKIVSENIVWVNIDYYLFHSRKRGLSYKTDKYQSDRSLLTLVPLNIK</sequence>
<name>X1F6W4_9ZZZZ</name>
<protein>
    <submittedName>
        <fullName evidence="1">Uncharacterized protein</fullName>
    </submittedName>
</protein>
<accession>X1F6W4</accession>
<comment type="caution">
    <text evidence="1">The sequence shown here is derived from an EMBL/GenBank/DDBJ whole genome shotgun (WGS) entry which is preliminary data.</text>
</comment>
<gene>
    <name evidence="1" type="ORF">S03H2_05776</name>
</gene>
<organism evidence="1">
    <name type="scientific">marine sediment metagenome</name>
    <dbReference type="NCBI Taxonomy" id="412755"/>
    <lineage>
        <taxon>unclassified sequences</taxon>
        <taxon>metagenomes</taxon>
        <taxon>ecological metagenomes</taxon>
    </lineage>
</organism>
<dbReference type="EMBL" id="BARU01002449">
    <property type="protein sequence ID" value="GAH28330.1"/>
    <property type="molecule type" value="Genomic_DNA"/>
</dbReference>
<feature type="non-terminal residue" evidence="1">
    <location>
        <position position="382"/>
    </location>
</feature>
<evidence type="ECO:0000313" key="1">
    <source>
        <dbReference type="EMBL" id="GAH28330.1"/>
    </source>
</evidence>
<proteinExistence type="predicted"/>
<feature type="non-terminal residue" evidence="1">
    <location>
        <position position="1"/>
    </location>
</feature>
<dbReference type="AlphaFoldDB" id="X1F6W4"/>
<reference evidence="1" key="1">
    <citation type="journal article" date="2014" name="Front. Microbiol.">
        <title>High frequency of phylogenetically diverse reductive dehalogenase-homologous genes in deep subseafloor sedimentary metagenomes.</title>
        <authorList>
            <person name="Kawai M."/>
            <person name="Futagami T."/>
            <person name="Toyoda A."/>
            <person name="Takaki Y."/>
            <person name="Nishi S."/>
            <person name="Hori S."/>
            <person name="Arai W."/>
            <person name="Tsubouchi T."/>
            <person name="Morono Y."/>
            <person name="Uchiyama I."/>
            <person name="Ito T."/>
            <person name="Fujiyama A."/>
            <person name="Inagaki F."/>
            <person name="Takami H."/>
        </authorList>
    </citation>
    <scope>NUCLEOTIDE SEQUENCE</scope>
    <source>
        <strain evidence="1">Expedition CK06-06</strain>
    </source>
</reference>